<protein>
    <recommendedName>
        <fullName evidence="3">Phage integrase SAM-like domain-containing protein</fullName>
    </recommendedName>
</protein>
<dbReference type="GO" id="GO:0003677">
    <property type="term" value="F:DNA binding"/>
    <property type="evidence" value="ECO:0007669"/>
    <property type="project" value="UniProtKB-KW"/>
</dbReference>
<dbReference type="SUPFAM" id="SSF56349">
    <property type="entry name" value="DNA breaking-rejoining enzymes"/>
    <property type="match status" value="1"/>
</dbReference>
<evidence type="ECO:0000313" key="4">
    <source>
        <dbReference type="EMBL" id="OIN58482.1"/>
    </source>
</evidence>
<accession>A0A1S2VIB8</accession>
<dbReference type="GO" id="GO:0006310">
    <property type="term" value="P:DNA recombination"/>
    <property type="evidence" value="ECO:0007669"/>
    <property type="project" value="UniProtKB-KW"/>
</dbReference>
<name>A0A1S2VIB8_9BACT</name>
<sequence length="412" mass="48291">MFVFIHGWQNTLFPSLNTNTNVLPKKMRVLFRLRPKSTVIYCRIKVDGVHANDFSTFIKLENRDEWDSERQRIKGRSQRVCDDNTRLGIISSELMQLHIANPEFSAQHLANLYTQKQKVNYTALEIIRMFEERCEEMYGNEETLGTYARRIANIRRFLEEKSLDKIMADRITLGMADDFVSWMKGQQYDHQYIVRHVQVLKNITEMATRKEILLRDPLASFKLKRKEKIDTSHLTRQEIFTLESTTWTENIQMVVDLFLFSVYTGLHFKDAQTVKSSEIGTGIDGRLWLFKPRGRYEKSTFFNGKEMVQTVPLHTKALLLIEKYGSVKNLPKINNVEFNAALKQIKFMADIQVKRMTVSVARKTFTDIMLNELNVSTDTVSTMLGHKTTRHVKHYARADERRIAKEMSKIDW</sequence>
<feature type="domain" description="Phage integrase SAM-like" evidence="3">
    <location>
        <begin position="127"/>
        <end position="222"/>
    </location>
</feature>
<evidence type="ECO:0000313" key="5">
    <source>
        <dbReference type="Proteomes" id="UP000181790"/>
    </source>
</evidence>
<evidence type="ECO:0000256" key="2">
    <source>
        <dbReference type="ARBA" id="ARBA00023172"/>
    </source>
</evidence>
<dbReference type="Pfam" id="PF13102">
    <property type="entry name" value="Phage_int_SAM_5"/>
    <property type="match status" value="1"/>
</dbReference>
<proteinExistence type="predicted"/>
<comment type="caution">
    <text evidence="4">The sequence shown here is derived from an EMBL/GenBank/DDBJ whole genome shotgun (WGS) entry which is preliminary data.</text>
</comment>
<dbReference type="InterPro" id="IPR010998">
    <property type="entry name" value="Integrase_recombinase_N"/>
</dbReference>
<evidence type="ECO:0000259" key="3">
    <source>
        <dbReference type="Pfam" id="PF13102"/>
    </source>
</evidence>
<keyword evidence="1" id="KW-0238">DNA-binding</keyword>
<dbReference type="EMBL" id="MORL01000006">
    <property type="protein sequence ID" value="OIN58482.1"/>
    <property type="molecule type" value="Genomic_DNA"/>
</dbReference>
<dbReference type="Gene3D" id="1.10.150.130">
    <property type="match status" value="1"/>
</dbReference>
<keyword evidence="2" id="KW-0233">DNA recombination</keyword>
<dbReference type="Proteomes" id="UP000181790">
    <property type="component" value="Unassembled WGS sequence"/>
</dbReference>
<dbReference type="InterPro" id="IPR025269">
    <property type="entry name" value="SAM-like_dom"/>
</dbReference>
<dbReference type="GO" id="GO:0015074">
    <property type="term" value="P:DNA integration"/>
    <property type="evidence" value="ECO:0007669"/>
    <property type="project" value="InterPro"/>
</dbReference>
<gene>
    <name evidence="4" type="ORF">BLX24_12955</name>
</gene>
<dbReference type="InterPro" id="IPR013762">
    <property type="entry name" value="Integrase-like_cat_sf"/>
</dbReference>
<dbReference type="Gene3D" id="1.10.443.10">
    <property type="entry name" value="Intergrase catalytic core"/>
    <property type="match status" value="1"/>
</dbReference>
<keyword evidence="5" id="KW-1185">Reference proteome</keyword>
<reference evidence="4 5" key="1">
    <citation type="submission" date="2016-10" db="EMBL/GenBank/DDBJ databases">
        <title>Arsenicibacter rosenii gen. nov., sp. nov., an efficient arsenic-methylating bacterium isolated from an arsenic-contaminated paddy soil.</title>
        <authorList>
            <person name="Huang K."/>
        </authorList>
    </citation>
    <scope>NUCLEOTIDE SEQUENCE [LARGE SCALE GENOMIC DNA]</scope>
    <source>
        <strain evidence="4 5">SM-1</strain>
    </source>
</reference>
<organism evidence="4 5">
    <name type="scientific">Arsenicibacter rosenii</name>
    <dbReference type="NCBI Taxonomy" id="1750698"/>
    <lineage>
        <taxon>Bacteria</taxon>
        <taxon>Pseudomonadati</taxon>
        <taxon>Bacteroidota</taxon>
        <taxon>Cytophagia</taxon>
        <taxon>Cytophagales</taxon>
        <taxon>Spirosomataceae</taxon>
        <taxon>Arsenicibacter</taxon>
    </lineage>
</organism>
<dbReference type="InterPro" id="IPR011010">
    <property type="entry name" value="DNA_brk_join_enz"/>
</dbReference>
<dbReference type="AlphaFoldDB" id="A0A1S2VIB8"/>
<evidence type="ECO:0000256" key="1">
    <source>
        <dbReference type="ARBA" id="ARBA00023125"/>
    </source>
</evidence>